<accession>A0AAP0NTA4</accession>
<feature type="compositionally biased region" description="Low complexity" evidence="1">
    <location>
        <begin position="124"/>
        <end position="139"/>
    </location>
</feature>
<comment type="caution">
    <text evidence="2">The sequence shown here is derived from an EMBL/GenBank/DDBJ whole genome shotgun (WGS) entry which is preliminary data.</text>
</comment>
<feature type="compositionally biased region" description="Gly residues" evidence="1">
    <location>
        <begin position="66"/>
        <end position="82"/>
    </location>
</feature>
<feature type="compositionally biased region" description="Basic residues" evidence="1">
    <location>
        <begin position="165"/>
        <end position="174"/>
    </location>
</feature>
<organism evidence="2 3">
    <name type="scientific">Stephania cephalantha</name>
    <dbReference type="NCBI Taxonomy" id="152367"/>
    <lineage>
        <taxon>Eukaryota</taxon>
        <taxon>Viridiplantae</taxon>
        <taxon>Streptophyta</taxon>
        <taxon>Embryophyta</taxon>
        <taxon>Tracheophyta</taxon>
        <taxon>Spermatophyta</taxon>
        <taxon>Magnoliopsida</taxon>
        <taxon>Ranunculales</taxon>
        <taxon>Menispermaceae</taxon>
        <taxon>Menispermoideae</taxon>
        <taxon>Cissampelideae</taxon>
        <taxon>Stephania</taxon>
    </lineage>
</organism>
<evidence type="ECO:0000313" key="3">
    <source>
        <dbReference type="Proteomes" id="UP001419268"/>
    </source>
</evidence>
<dbReference type="Proteomes" id="UP001419268">
    <property type="component" value="Unassembled WGS sequence"/>
</dbReference>
<feature type="region of interest" description="Disordered" evidence="1">
    <location>
        <begin position="14"/>
        <end position="86"/>
    </location>
</feature>
<feature type="region of interest" description="Disordered" evidence="1">
    <location>
        <begin position="100"/>
        <end position="174"/>
    </location>
</feature>
<evidence type="ECO:0000313" key="2">
    <source>
        <dbReference type="EMBL" id="KAK9119047.1"/>
    </source>
</evidence>
<gene>
    <name evidence="2" type="ORF">Scep_017140</name>
</gene>
<feature type="compositionally biased region" description="Basic and acidic residues" evidence="1">
    <location>
        <begin position="140"/>
        <end position="158"/>
    </location>
</feature>
<proteinExistence type="predicted"/>
<dbReference type="EMBL" id="JBBNAG010000007">
    <property type="protein sequence ID" value="KAK9119047.1"/>
    <property type="molecule type" value="Genomic_DNA"/>
</dbReference>
<reference evidence="2 3" key="1">
    <citation type="submission" date="2024-01" db="EMBL/GenBank/DDBJ databases">
        <title>Genome assemblies of Stephania.</title>
        <authorList>
            <person name="Yang L."/>
        </authorList>
    </citation>
    <scope>NUCLEOTIDE SEQUENCE [LARGE SCALE GENOMIC DNA]</scope>
    <source>
        <strain evidence="2">JXDWG</strain>
        <tissue evidence="2">Leaf</tissue>
    </source>
</reference>
<feature type="compositionally biased region" description="Basic residues" evidence="1">
    <location>
        <begin position="110"/>
        <end position="123"/>
    </location>
</feature>
<evidence type="ECO:0000256" key="1">
    <source>
        <dbReference type="SAM" id="MobiDB-lite"/>
    </source>
</evidence>
<keyword evidence="3" id="KW-1185">Reference proteome</keyword>
<dbReference type="AlphaFoldDB" id="A0AAP0NTA4"/>
<name>A0AAP0NTA4_9MAGN</name>
<protein>
    <submittedName>
        <fullName evidence="2">Uncharacterized protein</fullName>
    </submittedName>
</protein>
<sequence length="420" mass="46646">MVCSLLGGRGGAQLVTEEPNLSRRSPALQSKMGERKLGRAERKRGKRRPAAPGAGTGRRQRRRSDGGGGQLANQRGGGGGDRAGQRLRSRIAIGSRYVRAANERRSAAARQRRAAWRRRRGSARQRGSDAGKTAAARAGRIGERRTSATRRDETRAEKLTSGARRTARRPIAGRRRRRARWRVVGRSDARFRRNRDDAMELSLKLLSIEELAAVAHMGRETESTLPICVCSRELARMLHIWGGRQRVLYPYVFRRACSFAQYFAHMCVPQSLLAPHIWGGDREDVYGFAVAERARQGVHIHLHWESLSLLAWGAYTSMMYRRCPVWCSYTSTLEVPRGLPCQSQSQSLLAWAWGVSRAFTNSGAGRSSCGLALAPVAVHLENGSLQADSEGSSEEVTDHKLLALATRGTCNCHQKRRQSQ</sequence>